<keyword evidence="3" id="KW-1185">Reference proteome</keyword>
<proteinExistence type="predicted"/>
<evidence type="ECO:0000313" key="3">
    <source>
        <dbReference type="Proteomes" id="UP000620124"/>
    </source>
</evidence>
<accession>A0A8H7D5Q1</accession>
<feature type="compositionally biased region" description="Pro residues" evidence="1">
    <location>
        <begin position="82"/>
        <end position="92"/>
    </location>
</feature>
<organism evidence="2 3">
    <name type="scientific">Mycena venus</name>
    <dbReference type="NCBI Taxonomy" id="2733690"/>
    <lineage>
        <taxon>Eukaryota</taxon>
        <taxon>Fungi</taxon>
        <taxon>Dikarya</taxon>
        <taxon>Basidiomycota</taxon>
        <taxon>Agaricomycotina</taxon>
        <taxon>Agaricomycetes</taxon>
        <taxon>Agaricomycetidae</taxon>
        <taxon>Agaricales</taxon>
        <taxon>Marasmiineae</taxon>
        <taxon>Mycenaceae</taxon>
        <taxon>Mycena</taxon>
    </lineage>
</organism>
<sequence>MHHRPNAMAPELNGTRAVKHRHAYAILIKLDLQLDTIWYKSNNDNLQSRATSSISLVFDQPLPVVTLLGPAAAEAVRTHRFPTPPSATPSPGPHSSSLSSLSFKLGAGCSSSLCLWNASPPAIRLRTE</sequence>
<comment type="caution">
    <text evidence="2">The sequence shown here is derived from an EMBL/GenBank/DDBJ whole genome shotgun (WGS) entry which is preliminary data.</text>
</comment>
<name>A0A8H7D5Q1_9AGAR</name>
<gene>
    <name evidence="2" type="ORF">MVEN_00759100</name>
</gene>
<reference evidence="2" key="1">
    <citation type="submission" date="2020-05" db="EMBL/GenBank/DDBJ databases">
        <title>Mycena genomes resolve the evolution of fungal bioluminescence.</title>
        <authorList>
            <person name="Tsai I.J."/>
        </authorList>
    </citation>
    <scope>NUCLEOTIDE SEQUENCE</scope>
    <source>
        <strain evidence="2">CCC161011</strain>
    </source>
</reference>
<dbReference type="Proteomes" id="UP000620124">
    <property type="component" value="Unassembled WGS sequence"/>
</dbReference>
<feature type="region of interest" description="Disordered" evidence="1">
    <location>
        <begin position="77"/>
        <end position="99"/>
    </location>
</feature>
<evidence type="ECO:0000256" key="1">
    <source>
        <dbReference type="SAM" id="MobiDB-lite"/>
    </source>
</evidence>
<dbReference type="AlphaFoldDB" id="A0A8H7D5Q1"/>
<dbReference type="EMBL" id="JACAZI010000005">
    <property type="protein sequence ID" value="KAF7360297.1"/>
    <property type="molecule type" value="Genomic_DNA"/>
</dbReference>
<evidence type="ECO:0000313" key="2">
    <source>
        <dbReference type="EMBL" id="KAF7360297.1"/>
    </source>
</evidence>
<protein>
    <submittedName>
        <fullName evidence="2">Uncharacterized protein</fullName>
    </submittedName>
</protein>